<feature type="domain" description="At1g61320/AtMIF1 LRR" evidence="1">
    <location>
        <begin position="126"/>
        <end position="349"/>
    </location>
</feature>
<dbReference type="InterPro" id="IPR053772">
    <property type="entry name" value="At1g61320/At1g61330-like"/>
</dbReference>
<evidence type="ECO:0000259" key="1">
    <source>
        <dbReference type="Pfam" id="PF23622"/>
    </source>
</evidence>
<keyword evidence="3" id="KW-1185">Reference proteome</keyword>
<evidence type="ECO:0000313" key="2">
    <source>
        <dbReference type="EMBL" id="VAI34380.1"/>
    </source>
</evidence>
<proteinExistence type="predicted"/>
<dbReference type="Gramene" id="TRITD5Bv1G161780.1">
    <property type="protein sequence ID" value="TRITD5Bv1G161780.1"/>
    <property type="gene ID" value="TRITD5Bv1G161780"/>
</dbReference>
<accession>A0A9R1ANH3</accession>
<reference evidence="2 3" key="1">
    <citation type="submission" date="2017-09" db="EMBL/GenBank/DDBJ databases">
        <authorList>
            <consortium name="International Durum Wheat Genome Sequencing Consortium (IDWGSC)"/>
            <person name="Milanesi L."/>
        </authorList>
    </citation>
    <scope>NUCLEOTIDE SEQUENCE [LARGE SCALE GENOMIC DNA]</scope>
    <source>
        <strain evidence="3">cv. Svevo</strain>
    </source>
</reference>
<organism evidence="2 3">
    <name type="scientific">Triticum turgidum subsp. durum</name>
    <name type="common">Durum wheat</name>
    <name type="synonym">Triticum durum</name>
    <dbReference type="NCBI Taxonomy" id="4567"/>
    <lineage>
        <taxon>Eukaryota</taxon>
        <taxon>Viridiplantae</taxon>
        <taxon>Streptophyta</taxon>
        <taxon>Embryophyta</taxon>
        <taxon>Tracheophyta</taxon>
        <taxon>Spermatophyta</taxon>
        <taxon>Magnoliopsida</taxon>
        <taxon>Liliopsida</taxon>
        <taxon>Poales</taxon>
        <taxon>Poaceae</taxon>
        <taxon>BOP clade</taxon>
        <taxon>Pooideae</taxon>
        <taxon>Triticodae</taxon>
        <taxon>Triticeae</taxon>
        <taxon>Triticinae</taxon>
        <taxon>Triticum</taxon>
    </lineage>
</organism>
<dbReference type="PANTHER" id="PTHR34145">
    <property type="entry name" value="OS02G0105600 PROTEIN"/>
    <property type="match status" value="1"/>
</dbReference>
<dbReference type="OMA" id="LCRIRRY"/>
<dbReference type="Pfam" id="PF23622">
    <property type="entry name" value="LRR_At1g61320_AtMIF1"/>
    <property type="match status" value="1"/>
</dbReference>
<name>A0A9R1ANH3_TRITD</name>
<sequence length="363" mass="41715">MDFPRRRAELLATLSSEGRATYEVLRAQLARDVDRCFAESKARLEKGMEAALGDLHTKLDRTIGDLRQKDIWCHIHSLMTLRDAARAACVSHAFRSSWKCYPNLIFNIQTIVLPNGMDFTYRVDYILKNHSGIGVKTFELDLSCCYNPNVYRYLHRWLNKIVVTPGIEKLTLVMPEREAVSFPCHVLFNRDGSSMWYLHLAYCAFHPTVSPGCLRLTCLTVLHLECVRITGDELGYVFSSCVALERLELSRCFDITCLKIPFQLQRLSNLQVLICPKLRMIKIEAPNIYRFRFITFGQVEVSLGQSLRLKNLEMFDCRPLCYALEELASIAPNLETFSIYSPREVYSKTLCDLFLGREVGNVL</sequence>
<dbReference type="InterPro" id="IPR032675">
    <property type="entry name" value="LRR_dom_sf"/>
</dbReference>
<dbReference type="AlphaFoldDB" id="A0A9R1ANH3"/>
<dbReference type="SUPFAM" id="SSF52047">
    <property type="entry name" value="RNI-like"/>
    <property type="match status" value="1"/>
</dbReference>
<dbReference type="Proteomes" id="UP000324705">
    <property type="component" value="Chromosome 5B"/>
</dbReference>
<dbReference type="InterPro" id="IPR055357">
    <property type="entry name" value="LRR_At1g61320_AtMIF1"/>
</dbReference>
<dbReference type="PANTHER" id="PTHR34145:SF35">
    <property type="entry name" value="F-BOX DOMAIN-CONTAINING PROTEIN"/>
    <property type="match status" value="1"/>
</dbReference>
<evidence type="ECO:0000313" key="3">
    <source>
        <dbReference type="Proteomes" id="UP000324705"/>
    </source>
</evidence>
<dbReference type="EMBL" id="LT934120">
    <property type="protein sequence ID" value="VAI34380.1"/>
    <property type="molecule type" value="Genomic_DNA"/>
</dbReference>
<gene>
    <name evidence="2" type="ORF">TRITD_5Bv1G161780</name>
</gene>
<dbReference type="Gene3D" id="3.80.10.10">
    <property type="entry name" value="Ribonuclease Inhibitor"/>
    <property type="match status" value="1"/>
</dbReference>
<protein>
    <recommendedName>
        <fullName evidence="1">At1g61320/AtMIF1 LRR domain-containing protein</fullName>
    </recommendedName>
</protein>